<protein>
    <recommendedName>
        <fullName evidence="3">Toprim domain-containing protein</fullName>
    </recommendedName>
</protein>
<accession>A0ABS6B1N1</accession>
<dbReference type="Gene3D" id="3.40.1360.10">
    <property type="match status" value="1"/>
</dbReference>
<keyword evidence="2" id="KW-1185">Reference proteome</keyword>
<dbReference type="Proteomes" id="UP000733379">
    <property type="component" value="Unassembled WGS sequence"/>
</dbReference>
<evidence type="ECO:0000313" key="2">
    <source>
        <dbReference type="Proteomes" id="UP000733379"/>
    </source>
</evidence>
<name>A0ABS6B1N1_9NOCA</name>
<dbReference type="InterPro" id="IPR034154">
    <property type="entry name" value="TOPRIM_DnaG/twinkle"/>
</dbReference>
<evidence type="ECO:0008006" key="3">
    <source>
        <dbReference type="Google" id="ProtNLM"/>
    </source>
</evidence>
<dbReference type="SUPFAM" id="SSF56731">
    <property type="entry name" value="DNA primase core"/>
    <property type="match status" value="1"/>
</dbReference>
<dbReference type="RefSeq" id="WP_215919260.1">
    <property type="nucleotide sequence ID" value="NZ_JAHKNI010000007.1"/>
</dbReference>
<dbReference type="EMBL" id="JAHKNI010000007">
    <property type="protein sequence ID" value="MBU3064203.1"/>
    <property type="molecule type" value="Genomic_DNA"/>
</dbReference>
<evidence type="ECO:0000313" key="1">
    <source>
        <dbReference type="EMBL" id="MBU3064203.1"/>
    </source>
</evidence>
<comment type="caution">
    <text evidence="1">The sequence shown here is derived from an EMBL/GenBank/DDBJ whole genome shotgun (WGS) entry which is preliminary data.</text>
</comment>
<organism evidence="1 2">
    <name type="scientific">Nocardia albiluteola</name>
    <dbReference type="NCBI Taxonomy" id="2842303"/>
    <lineage>
        <taxon>Bacteria</taxon>
        <taxon>Bacillati</taxon>
        <taxon>Actinomycetota</taxon>
        <taxon>Actinomycetes</taxon>
        <taxon>Mycobacteriales</taxon>
        <taxon>Nocardiaceae</taxon>
        <taxon>Nocardia</taxon>
    </lineage>
</organism>
<dbReference type="CDD" id="cd01029">
    <property type="entry name" value="TOPRIM_primases"/>
    <property type="match status" value="1"/>
</dbReference>
<sequence>MSADRSWDTVTAALDRACGPGRPSGEWIRYLCPVHEGDGRSHHPSLGVAYNRRKGKTVVRCFAGCVDEAVLARLGLRVRDLFDRPLDREISGRATGSVDRAAEPALADRAILAAGLPLDRHRPELGRVTGRARTIATYIYRWPDGSPEGRVTRRHTPRERGHDKHFWQEHMTETGWRRGGFAAIPFQLPDIVPAVAAGADIHLCEGERDARTARRAGLFATTNAGGALSWHHAHAAWLRGARRVWIIADRDAPGYRRAVRVAGTLAGTVGQIRIVQARDGKDLTDHVNAGHQVEELDPVPLLDAYYAGQCR</sequence>
<proteinExistence type="predicted"/>
<reference evidence="1 2" key="1">
    <citation type="submission" date="2021-06" db="EMBL/GenBank/DDBJ databases">
        <title>Actinomycetes sequencing.</title>
        <authorList>
            <person name="Shan Q."/>
        </authorList>
    </citation>
    <scope>NUCLEOTIDE SEQUENCE [LARGE SCALE GENOMIC DNA]</scope>
    <source>
        <strain evidence="1 2">NEAU-G5</strain>
    </source>
</reference>
<gene>
    <name evidence="1" type="ORF">KO481_22045</name>
</gene>